<keyword evidence="1" id="KW-0812">Transmembrane</keyword>
<dbReference type="Proteomes" id="UP000410492">
    <property type="component" value="Unassembled WGS sequence"/>
</dbReference>
<keyword evidence="3" id="KW-1185">Reference proteome</keyword>
<dbReference type="OrthoDB" id="6726677at2759"/>
<dbReference type="AlphaFoldDB" id="A0A653DT63"/>
<feature type="non-terminal residue" evidence="2">
    <location>
        <position position="104"/>
    </location>
</feature>
<feature type="transmembrane region" description="Helical" evidence="1">
    <location>
        <begin position="62"/>
        <end position="89"/>
    </location>
</feature>
<evidence type="ECO:0000313" key="3">
    <source>
        <dbReference type="Proteomes" id="UP000410492"/>
    </source>
</evidence>
<reference evidence="2 3" key="1">
    <citation type="submission" date="2019-01" db="EMBL/GenBank/DDBJ databases">
        <authorList>
            <person name="Sayadi A."/>
        </authorList>
    </citation>
    <scope>NUCLEOTIDE SEQUENCE [LARGE SCALE GENOMIC DNA]</scope>
</reference>
<evidence type="ECO:0000313" key="2">
    <source>
        <dbReference type="EMBL" id="VEN63227.1"/>
    </source>
</evidence>
<name>A0A653DT63_CALMS</name>
<gene>
    <name evidence="2" type="ORF">CALMAC_LOCUS20116</name>
</gene>
<dbReference type="EMBL" id="CAACVG010014469">
    <property type="protein sequence ID" value="VEN63227.1"/>
    <property type="molecule type" value="Genomic_DNA"/>
</dbReference>
<evidence type="ECO:0000256" key="1">
    <source>
        <dbReference type="SAM" id="Phobius"/>
    </source>
</evidence>
<proteinExistence type="predicted"/>
<protein>
    <submittedName>
        <fullName evidence="2">Uncharacterized protein</fullName>
    </submittedName>
</protein>
<keyword evidence="1" id="KW-0472">Membrane</keyword>
<accession>A0A653DT63</accession>
<keyword evidence="1" id="KW-1133">Transmembrane helix</keyword>
<organism evidence="2 3">
    <name type="scientific">Callosobruchus maculatus</name>
    <name type="common">Southern cowpea weevil</name>
    <name type="synonym">Pulse bruchid</name>
    <dbReference type="NCBI Taxonomy" id="64391"/>
    <lineage>
        <taxon>Eukaryota</taxon>
        <taxon>Metazoa</taxon>
        <taxon>Ecdysozoa</taxon>
        <taxon>Arthropoda</taxon>
        <taxon>Hexapoda</taxon>
        <taxon>Insecta</taxon>
        <taxon>Pterygota</taxon>
        <taxon>Neoptera</taxon>
        <taxon>Endopterygota</taxon>
        <taxon>Coleoptera</taxon>
        <taxon>Polyphaga</taxon>
        <taxon>Cucujiformia</taxon>
        <taxon>Chrysomeloidea</taxon>
        <taxon>Chrysomelidae</taxon>
        <taxon>Bruchinae</taxon>
        <taxon>Bruchini</taxon>
        <taxon>Callosobruchus</taxon>
    </lineage>
</organism>
<sequence>MFIKKSTTPTVAARMTRKPGKERMLFSSKLDDVYEGGRLPTGSVLVGIWYVSKRRYNGYASCLLLCRIFALAYCSVVHTWMVLYITLYLENSLLLISMYYAGTS</sequence>